<evidence type="ECO:0000313" key="2">
    <source>
        <dbReference type="Proteomes" id="UP001057402"/>
    </source>
</evidence>
<gene>
    <name evidence="1" type="ORF">MLD38_017369</name>
</gene>
<dbReference type="EMBL" id="CM042884">
    <property type="protein sequence ID" value="KAI4368861.1"/>
    <property type="molecule type" value="Genomic_DNA"/>
</dbReference>
<name>A0ACB9QSB3_9MYRT</name>
<reference evidence="2" key="1">
    <citation type="journal article" date="2023" name="Front. Plant Sci.">
        <title>Chromosomal-level genome assembly of Melastoma candidum provides insights into trichome evolution.</title>
        <authorList>
            <person name="Zhong Y."/>
            <person name="Wu W."/>
            <person name="Sun C."/>
            <person name="Zou P."/>
            <person name="Liu Y."/>
            <person name="Dai S."/>
            <person name="Zhou R."/>
        </authorList>
    </citation>
    <scope>NUCLEOTIDE SEQUENCE [LARGE SCALE GENOMIC DNA]</scope>
</reference>
<proteinExistence type="predicted"/>
<comment type="caution">
    <text evidence="1">The sequence shown here is derived from an EMBL/GenBank/DDBJ whole genome shotgun (WGS) entry which is preliminary data.</text>
</comment>
<protein>
    <submittedName>
        <fullName evidence="1">Uncharacterized protein</fullName>
    </submittedName>
</protein>
<sequence length="176" mass="19126">MWVYRAGIKANITENFSRQSKFTYGLVVEEVTTCDESSHVCPTGQRVLTNGGNSADGPPTTLSGTGINRLAFFQASITRDNTKYVNGAIQNGFDYIGSASQNCLVLQLDQCLGVGTNFPFFNCHQLTWTGFIQPKKVEAAAGKPPPAVLVLHSHYNGFVGDFPSYEVFTLGVLYSV</sequence>
<keyword evidence="2" id="KW-1185">Reference proteome</keyword>
<evidence type="ECO:0000313" key="1">
    <source>
        <dbReference type="EMBL" id="KAI4368861.1"/>
    </source>
</evidence>
<dbReference type="Proteomes" id="UP001057402">
    <property type="component" value="Chromosome 5"/>
</dbReference>
<accession>A0ACB9QSB3</accession>
<organism evidence="1 2">
    <name type="scientific">Melastoma candidum</name>
    <dbReference type="NCBI Taxonomy" id="119954"/>
    <lineage>
        <taxon>Eukaryota</taxon>
        <taxon>Viridiplantae</taxon>
        <taxon>Streptophyta</taxon>
        <taxon>Embryophyta</taxon>
        <taxon>Tracheophyta</taxon>
        <taxon>Spermatophyta</taxon>
        <taxon>Magnoliopsida</taxon>
        <taxon>eudicotyledons</taxon>
        <taxon>Gunneridae</taxon>
        <taxon>Pentapetalae</taxon>
        <taxon>rosids</taxon>
        <taxon>malvids</taxon>
        <taxon>Myrtales</taxon>
        <taxon>Melastomataceae</taxon>
        <taxon>Melastomatoideae</taxon>
        <taxon>Melastomateae</taxon>
        <taxon>Melastoma</taxon>
    </lineage>
</organism>